<evidence type="ECO:0000313" key="2">
    <source>
        <dbReference type="EMBL" id="EFV95595.1"/>
    </source>
</evidence>
<reference evidence="2 3" key="1">
    <citation type="submission" date="2010-12" db="EMBL/GenBank/DDBJ databases">
        <authorList>
            <person name="Muzny D."/>
            <person name="Qin X."/>
            <person name="Deng J."/>
            <person name="Jiang H."/>
            <person name="Liu Y."/>
            <person name="Qu J."/>
            <person name="Song X.-Z."/>
            <person name="Zhang L."/>
            <person name="Thornton R."/>
            <person name="Coyle M."/>
            <person name="Francisco L."/>
            <person name="Jackson L."/>
            <person name="Javaid M."/>
            <person name="Korchina V."/>
            <person name="Kovar C."/>
            <person name="Mata R."/>
            <person name="Mathew T."/>
            <person name="Ngo R."/>
            <person name="Nguyen L."/>
            <person name="Nguyen N."/>
            <person name="Okwuonu G."/>
            <person name="Ongeri F."/>
            <person name="Pham C."/>
            <person name="Simmons D."/>
            <person name="Wilczek-Boney K."/>
            <person name="Hale W."/>
            <person name="Jakkamsetti A."/>
            <person name="Pham P."/>
            <person name="Ruth R."/>
            <person name="San Lucas F."/>
            <person name="Warren J."/>
            <person name="Zhang J."/>
            <person name="Zhao Z."/>
            <person name="Zhou C."/>
            <person name="Zhu D."/>
            <person name="Lee S."/>
            <person name="Bess C."/>
            <person name="Blankenburg K."/>
            <person name="Forbes L."/>
            <person name="Fu Q."/>
            <person name="Gubbala S."/>
            <person name="Hirani K."/>
            <person name="Jayaseelan J.C."/>
            <person name="Lara F."/>
            <person name="Munidasa M."/>
            <person name="Palculict T."/>
            <person name="Patil S."/>
            <person name="Pu L.-L."/>
            <person name="Saada N."/>
            <person name="Tang L."/>
            <person name="Weissenberger G."/>
            <person name="Zhu Y."/>
            <person name="Hemphill L."/>
            <person name="Shang Y."/>
            <person name="Youmans B."/>
            <person name="Ayvaz T."/>
            <person name="Ross M."/>
            <person name="Santibanez J."/>
            <person name="Aqrawi P."/>
            <person name="Gross S."/>
            <person name="Joshi V."/>
            <person name="Fowler G."/>
            <person name="Nazareth L."/>
            <person name="Reid J."/>
            <person name="Worley K."/>
            <person name="Petrosino J."/>
            <person name="Highlander S."/>
            <person name="Gibbs R."/>
        </authorList>
    </citation>
    <scope>NUCLEOTIDE SEQUENCE [LARGE SCALE GENOMIC DNA]</scope>
    <source>
        <strain evidence="2 3">ATCC 51599</strain>
    </source>
</reference>
<keyword evidence="2" id="KW-0808">Transferase</keyword>
<keyword evidence="3" id="KW-1185">Reference proteome</keyword>
<comment type="caution">
    <text evidence="2">The sequence shown here is derived from an EMBL/GenBank/DDBJ whole genome shotgun (WGS) entry which is preliminary data.</text>
</comment>
<dbReference type="CDD" id="cd02440">
    <property type="entry name" value="AdoMet_MTases"/>
    <property type="match status" value="1"/>
</dbReference>
<evidence type="ECO:0000313" key="3">
    <source>
        <dbReference type="Proteomes" id="UP000011021"/>
    </source>
</evidence>
<dbReference type="PANTHER" id="PTHR42912:SF95">
    <property type="entry name" value="METHYLTRANSFERASE TYPE 11 DOMAIN-CONTAINING PROTEIN"/>
    <property type="match status" value="1"/>
</dbReference>
<dbReference type="EMBL" id="AEQP01000002">
    <property type="protein sequence ID" value="EFV95595.1"/>
    <property type="molecule type" value="Genomic_DNA"/>
</dbReference>
<dbReference type="STRING" id="887898.HMPREF0551_0503"/>
<dbReference type="InterPro" id="IPR050508">
    <property type="entry name" value="Methyltransf_Superfamily"/>
</dbReference>
<dbReference type="HOGENOM" id="CLU_081534_3_0_4"/>
<sequence>MTAEQIASQLRCPQGELGKEFGRVMNLRNLSMILGALVQLDLQAGNRVLELGAGDGGLLGYLLSRAPELQYIGLDISETMVAQAQAFNAPFIQAGLADHVLYDGTRLPLADASFDRALAVNTVYFWADMPAMLAELARVLKPGGRLCLTFAEKAFMQRLPFAAHGFALWDATDIEQQVGALPLQRVARVQEEDLAVSKDGRLVKRPYVHLVMERA</sequence>
<feature type="domain" description="Methyltransferase type 11" evidence="1">
    <location>
        <begin position="49"/>
        <end position="147"/>
    </location>
</feature>
<name>E7RUZ1_9BURK</name>
<dbReference type="AlphaFoldDB" id="E7RUZ1"/>
<dbReference type="Proteomes" id="UP000011021">
    <property type="component" value="Unassembled WGS sequence"/>
</dbReference>
<dbReference type="InterPro" id="IPR013216">
    <property type="entry name" value="Methyltransf_11"/>
</dbReference>
<proteinExistence type="predicted"/>
<dbReference type="GO" id="GO:0008757">
    <property type="term" value="F:S-adenosylmethionine-dependent methyltransferase activity"/>
    <property type="evidence" value="ECO:0007669"/>
    <property type="project" value="InterPro"/>
</dbReference>
<accession>E7RUZ1</accession>
<dbReference type="SUPFAM" id="SSF53335">
    <property type="entry name" value="S-adenosyl-L-methionine-dependent methyltransferases"/>
    <property type="match status" value="1"/>
</dbReference>
<keyword evidence="2" id="KW-0489">Methyltransferase</keyword>
<gene>
    <name evidence="2" type="ORF">HMPREF0551_0503</name>
</gene>
<organism evidence="2 3">
    <name type="scientific">Lautropia mirabilis ATCC 51599</name>
    <dbReference type="NCBI Taxonomy" id="887898"/>
    <lineage>
        <taxon>Bacteria</taxon>
        <taxon>Pseudomonadati</taxon>
        <taxon>Pseudomonadota</taxon>
        <taxon>Betaproteobacteria</taxon>
        <taxon>Burkholderiales</taxon>
        <taxon>Burkholderiaceae</taxon>
        <taxon>Lautropia</taxon>
    </lineage>
</organism>
<evidence type="ECO:0000259" key="1">
    <source>
        <dbReference type="Pfam" id="PF08241"/>
    </source>
</evidence>
<dbReference type="Gene3D" id="3.40.50.150">
    <property type="entry name" value="Vaccinia Virus protein VP39"/>
    <property type="match status" value="1"/>
</dbReference>
<dbReference type="GO" id="GO:0032259">
    <property type="term" value="P:methylation"/>
    <property type="evidence" value="ECO:0007669"/>
    <property type="project" value="UniProtKB-KW"/>
</dbReference>
<dbReference type="eggNOG" id="COG2226">
    <property type="taxonomic scope" value="Bacteria"/>
</dbReference>
<dbReference type="PANTHER" id="PTHR42912">
    <property type="entry name" value="METHYLTRANSFERASE"/>
    <property type="match status" value="1"/>
</dbReference>
<protein>
    <submittedName>
        <fullName evidence="2">Methyltransferase domain protein</fullName>
    </submittedName>
</protein>
<dbReference type="Pfam" id="PF08241">
    <property type="entry name" value="Methyltransf_11"/>
    <property type="match status" value="1"/>
</dbReference>
<dbReference type="InterPro" id="IPR029063">
    <property type="entry name" value="SAM-dependent_MTases_sf"/>
</dbReference>
<dbReference type="RefSeq" id="WP_005672511.1">
    <property type="nucleotide sequence ID" value="NZ_GL636062.1"/>
</dbReference>